<dbReference type="Proteomes" id="UP000181951">
    <property type="component" value="Unassembled WGS sequence"/>
</dbReference>
<evidence type="ECO:0000256" key="1">
    <source>
        <dbReference type="ARBA" id="ARBA00023015"/>
    </source>
</evidence>
<dbReference type="Pfam" id="PF14525">
    <property type="entry name" value="AraC_binding_2"/>
    <property type="match status" value="1"/>
</dbReference>
<dbReference type="InterPro" id="IPR018060">
    <property type="entry name" value="HTH_AraC"/>
</dbReference>
<reference evidence="5 6" key="1">
    <citation type="submission" date="2016-10" db="EMBL/GenBank/DDBJ databases">
        <authorList>
            <person name="de Groot N.N."/>
        </authorList>
    </citation>
    <scope>NUCLEOTIDE SEQUENCE [LARGE SCALE GENOMIC DNA]</scope>
    <source>
        <strain evidence="5 6">CGMCC 4.2026</strain>
    </source>
</reference>
<dbReference type="InterPro" id="IPR050204">
    <property type="entry name" value="AraC_XylS_family_regulators"/>
</dbReference>
<dbReference type="Pfam" id="PF12833">
    <property type="entry name" value="HTH_18"/>
    <property type="match status" value="1"/>
</dbReference>
<evidence type="ECO:0000256" key="3">
    <source>
        <dbReference type="ARBA" id="ARBA00023163"/>
    </source>
</evidence>
<evidence type="ECO:0000313" key="5">
    <source>
        <dbReference type="EMBL" id="SEO55636.1"/>
    </source>
</evidence>
<dbReference type="PRINTS" id="PR00032">
    <property type="entry name" value="HTHARAC"/>
</dbReference>
<keyword evidence="6" id="KW-1185">Reference proteome</keyword>
<dbReference type="AlphaFoldDB" id="A0A1H8QNL2"/>
<dbReference type="InterPro" id="IPR035418">
    <property type="entry name" value="AraC-bd_2"/>
</dbReference>
<dbReference type="InterPro" id="IPR009057">
    <property type="entry name" value="Homeodomain-like_sf"/>
</dbReference>
<keyword evidence="2 5" id="KW-0238">DNA-binding</keyword>
<dbReference type="PROSITE" id="PS01124">
    <property type="entry name" value="HTH_ARAC_FAMILY_2"/>
    <property type="match status" value="1"/>
</dbReference>
<feature type="domain" description="HTH araC/xylS-type" evidence="4">
    <location>
        <begin position="213"/>
        <end position="314"/>
    </location>
</feature>
<dbReference type="PANTHER" id="PTHR46796">
    <property type="entry name" value="HTH-TYPE TRANSCRIPTIONAL ACTIVATOR RHAS-RELATED"/>
    <property type="match status" value="1"/>
</dbReference>
<evidence type="ECO:0000313" key="6">
    <source>
        <dbReference type="Proteomes" id="UP000181951"/>
    </source>
</evidence>
<dbReference type="EMBL" id="FODD01000030">
    <property type="protein sequence ID" value="SEO55636.1"/>
    <property type="molecule type" value="Genomic_DNA"/>
</dbReference>
<evidence type="ECO:0000259" key="4">
    <source>
        <dbReference type="PROSITE" id="PS01124"/>
    </source>
</evidence>
<dbReference type="GO" id="GO:0003700">
    <property type="term" value="F:DNA-binding transcription factor activity"/>
    <property type="evidence" value="ECO:0007669"/>
    <property type="project" value="InterPro"/>
</dbReference>
<dbReference type="RefSeq" id="WP_075017719.1">
    <property type="nucleotide sequence ID" value="NZ_FODD01000030.1"/>
</dbReference>
<keyword evidence="3" id="KW-0804">Transcription</keyword>
<accession>A0A1H8QNL2</accession>
<dbReference type="PANTHER" id="PTHR46796:SF6">
    <property type="entry name" value="ARAC SUBFAMILY"/>
    <property type="match status" value="1"/>
</dbReference>
<dbReference type="GO" id="GO:0043565">
    <property type="term" value="F:sequence-specific DNA binding"/>
    <property type="evidence" value="ECO:0007669"/>
    <property type="project" value="InterPro"/>
</dbReference>
<sequence length="320" mass="35439">MAREWDVRQVASVDRSDAAHSIIANMTGRVNITFASRTEVQASGVTSQLGALTVATVHSNAKTVERTVRLFADEMEPGIFLGLQVRGSCTVVQRDRQQAVRPGDLVIFDSSAPYTVADEAGIKQHFLRIPLARLALTHDMIAASSSVRLAPGDPISELTSRHLRRLAAGHATFEGRGADAVAQPSIDLLRAVITTHAGQRKPREERLHETLLWRVMEHLRNELGDPGLSASSVAAHHHISVRHLYKVLAAGDVSLADWIRTHRLEACRTDLSRPSAQADTIESIARRWGFTDMSSFSRAFRRSYGMTPREWRRLHAHGLF</sequence>
<protein>
    <submittedName>
        <fullName evidence="5">AraC-type DNA-binding protein</fullName>
    </submittedName>
</protein>
<proteinExistence type="predicted"/>
<dbReference type="OrthoDB" id="9799345at2"/>
<dbReference type="SMART" id="SM00342">
    <property type="entry name" value="HTH_ARAC"/>
    <property type="match status" value="1"/>
</dbReference>
<dbReference type="InterPro" id="IPR020449">
    <property type="entry name" value="Tscrpt_reg_AraC-type_HTH"/>
</dbReference>
<dbReference type="Gene3D" id="1.10.10.60">
    <property type="entry name" value="Homeodomain-like"/>
    <property type="match status" value="1"/>
</dbReference>
<evidence type="ECO:0000256" key="2">
    <source>
        <dbReference type="ARBA" id="ARBA00023125"/>
    </source>
</evidence>
<keyword evidence="1" id="KW-0805">Transcription regulation</keyword>
<dbReference type="STRING" id="310780.SAMN05216267_103087"/>
<gene>
    <name evidence="5" type="ORF">SAMN05216267_103087</name>
</gene>
<name>A0A1H8QNL2_9ACTN</name>
<dbReference type="SUPFAM" id="SSF46689">
    <property type="entry name" value="Homeodomain-like"/>
    <property type="match status" value="1"/>
</dbReference>
<organism evidence="5 6">
    <name type="scientific">Actinacidiphila rubida</name>
    <dbReference type="NCBI Taxonomy" id="310780"/>
    <lineage>
        <taxon>Bacteria</taxon>
        <taxon>Bacillati</taxon>
        <taxon>Actinomycetota</taxon>
        <taxon>Actinomycetes</taxon>
        <taxon>Kitasatosporales</taxon>
        <taxon>Streptomycetaceae</taxon>
        <taxon>Actinacidiphila</taxon>
    </lineage>
</organism>